<protein>
    <submittedName>
        <fullName evidence="1">Uncharacterized protein</fullName>
    </submittedName>
</protein>
<name>A0A2T3A7E6_9PEZI</name>
<dbReference type="AlphaFoldDB" id="A0A2T3A7E6"/>
<dbReference type="Proteomes" id="UP000241462">
    <property type="component" value="Unassembled WGS sequence"/>
</dbReference>
<organism evidence="1 2">
    <name type="scientific">Coniella lustricola</name>
    <dbReference type="NCBI Taxonomy" id="2025994"/>
    <lineage>
        <taxon>Eukaryota</taxon>
        <taxon>Fungi</taxon>
        <taxon>Dikarya</taxon>
        <taxon>Ascomycota</taxon>
        <taxon>Pezizomycotina</taxon>
        <taxon>Sordariomycetes</taxon>
        <taxon>Sordariomycetidae</taxon>
        <taxon>Diaporthales</taxon>
        <taxon>Schizoparmaceae</taxon>
        <taxon>Coniella</taxon>
    </lineage>
</organism>
<gene>
    <name evidence="1" type="ORF">BD289DRAFT_265158</name>
</gene>
<keyword evidence="2" id="KW-1185">Reference proteome</keyword>
<reference evidence="1 2" key="1">
    <citation type="journal article" date="2018" name="Mycol. Prog.">
        <title>Coniella lustricola, a new species from submerged detritus.</title>
        <authorList>
            <person name="Raudabaugh D.B."/>
            <person name="Iturriaga T."/>
            <person name="Carver A."/>
            <person name="Mondo S."/>
            <person name="Pangilinan J."/>
            <person name="Lipzen A."/>
            <person name="He G."/>
            <person name="Amirebrahimi M."/>
            <person name="Grigoriev I.V."/>
            <person name="Miller A.N."/>
        </authorList>
    </citation>
    <scope>NUCLEOTIDE SEQUENCE [LARGE SCALE GENOMIC DNA]</scope>
    <source>
        <strain evidence="1 2">B22-T-1</strain>
    </source>
</reference>
<dbReference type="EMBL" id="KZ678446">
    <property type="protein sequence ID" value="PSR84278.1"/>
    <property type="molecule type" value="Genomic_DNA"/>
</dbReference>
<accession>A0A2T3A7E6</accession>
<proteinExistence type="predicted"/>
<evidence type="ECO:0000313" key="2">
    <source>
        <dbReference type="Proteomes" id="UP000241462"/>
    </source>
</evidence>
<dbReference type="InParanoid" id="A0A2T3A7E6"/>
<evidence type="ECO:0000313" key="1">
    <source>
        <dbReference type="EMBL" id="PSR84278.1"/>
    </source>
</evidence>
<sequence length="174" mass="19305">MSVLGSSRVRFFKLEAVYYSTCSCSCSSALFALVSVRRIRSRSVNGGFVVQRWAVSRRVCFGAGLVDAFARVILGCIIPRYRDCVYIQLNTAVSSSCIKSLIANSKKSSCTTVNWLDQTTKRAIMSTFSTILSTDTNHTTILIPEITSATETWLVCANRCIRNAYFSEFSIPFS</sequence>